<dbReference type="Gene3D" id="3.30.70.330">
    <property type="match status" value="3"/>
</dbReference>
<evidence type="ECO:0000313" key="7">
    <source>
        <dbReference type="Proteomes" id="UP000837801"/>
    </source>
</evidence>
<evidence type="ECO:0000256" key="1">
    <source>
        <dbReference type="ARBA" id="ARBA00022737"/>
    </source>
</evidence>
<protein>
    <recommendedName>
        <fullName evidence="5">RRM domain-containing protein</fullName>
    </recommendedName>
</protein>
<keyword evidence="7" id="KW-1185">Reference proteome</keyword>
<gene>
    <name evidence="6" type="ORF">CLIB1423_25S00936</name>
</gene>
<dbReference type="InterPro" id="IPR050825">
    <property type="entry name" value="RBM42_RBP45_47-like"/>
</dbReference>
<dbReference type="Pfam" id="PF00076">
    <property type="entry name" value="RRM_1"/>
    <property type="match status" value="2"/>
</dbReference>
<dbReference type="Proteomes" id="UP000837801">
    <property type="component" value="Unassembled WGS sequence"/>
</dbReference>
<proteinExistence type="predicted"/>
<reference evidence="6" key="1">
    <citation type="submission" date="2022-03" db="EMBL/GenBank/DDBJ databases">
        <authorList>
            <person name="Legras J.-L."/>
            <person name="Devillers H."/>
            <person name="Grondin C."/>
        </authorList>
    </citation>
    <scope>NUCLEOTIDE SEQUENCE</scope>
    <source>
        <strain evidence="6">CLIB 1423</strain>
    </source>
</reference>
<feature type="compositionally biased region" description="Low complexity" evidence="4">
    <location>
        <begin position="300"/>
        <end position="317"/>
    </location>
</feature>
<dbReference type="PANTHER" id="PTHR47640:SF10">
    <property type="entry name" value="TRNA SELENOCYSTEINE 1-ASSOCIATED PROTEIN 1-RELATED"/>
    <property type="match status" value="1"/>
</dbReference>
<feature type="domain" description="RRM" evidence="5">
    <location>
        <begin position="221"/>
        <end position="301"/>
    </location>
</feature>
<comment type="caution">
    <text evidence="6">The sequence shown here is derived from an EMBL/GenBank/DDBJ whole genome shotgun (WGS) entry which is preliminary data.</text>
</comment>
<evidence type="ECO:0000256" key="3">
    <source>
        <dbReference type="PROSITE-ProRule" id="PRU00176"/>
    </source>
</evidence>
<dbReference type="EMBL" id="CAKXYY010000025">
    <property type="protein sequence ID" value="CAH2355378.1"/>
    <property type="molecule type" value="Genomic_DNA"/>
</dbReference>
<evidence type="ECO:0000256" key="2">
    <source>
        <dbReference type="ARBA" id="ARBA00022884"/>
    </source>
</evidence>
<dbReference type="SMART" id="SM00360">
    <property type="entry name" value="RRM"/>
    <property type="match status" value="3"/>
</dbReference>
<dbReference type="GO" id="GO:0006376">
    <property type="term" value="P:mRNA splice site recognition"/>
    <property type="evidence" value="ECO:0007669"/>
    <property type="project" value="TreeGrafter"/>
</dbReference>
<feature type="domain" description="RRM" evidence="5">
    <location>
        <begin position="105"/>
        <end position="183"/>
    </location>
</feature>
<feature type="domain" description="RRM" evidence="5">
    <location>
        <begin position="350"/>
        <end position="422"/>
    </location>
</feature>
<keyword evidence="2 3" id="KW-0694">RNA-binding</keyword>
<dbReference type="PANTHER" id="PTHR47640">
    <property type="entry name" value="TRNA SELENOCYSTEINE 1-ASSOCIATED PROTEIN 1-RELATED-RELATED"/>
    <property type="match status" value="1"/>
</dbReference>
<dbReference type="OrthoDB" id="446113at2759"/>
<dbReference type="InterPro" id="IPR000504">
    <property type="entry name" value="RRM_dom"/>
</dbReference>
<name>A0A9P0W0U2_9ASCO</name>
<keyword evidence="1" id="KW-0677">Repeat</keyword>
<feature type="region of interest" description="Disordered" evidence="4">
    <location>
        <begin position="187"/>
        <end position="214"/>
    </location>
</feature>
<feature type="compositionally biased region" description="Polar residues" evidence="4">
    <location>
        <begin position="1"/>
        <end position="11"/>
    </location>
</feature>
<evidence type="ECO:0000256" key="4">
    <source>
        <dbReference type="SAM" id="MobiDB-lite"/>
    </source>
</evidence>
<evidence type="ECO:0000313" key="6">
    <source>
        <dbReference type="EMBL" id="CAH2355378.1"/>
    </source>
</evidence>
<evidence type="ECO:0000259" key="5">
    <source>
        <dbReference type="PROSITE" id="PS50102"/>
    </source>
</evidence>
<dbReference type="InterPro" id="IPR035979">
    <property type="entry name" value="RBD_domain_sf"/>
</dbReference>
<dbReference type="GO" id="GO:0005829">
    <property type="term" value="C:cytosol"/>
    <property type="evidence" value="ECO:0007669"/>
    <property type="project" value="TreeGrafter"/>
</dbReference>
<dbReference type="GO" id="GO:0003729">
    <property type="term" value="F:mRNA binding"/>
    <property type="evidence" value="ECO:0007669"/>
    <property type="project" value="InterPro"/>
</dbReference>
<sequence length="474" mass="51265">MSNYSGYRPNSGTGGANGARTSRPYNKYSGGGRTAGAGYSGSAYGSSTNNYKNNYRGGGYSEYDNTYNKSQSTSDYSTNKPYFKNKFSTPAGRTQSSSPPYQDSFQIWMGDLDPSWGDQDIIDIWKSMGELPTAVKILKTDPYKPAYCFVSFGNHQSVSSAIQKNGMQIPGSAKIFKLNWASGGQAPGNTGGANNGTAGNNAYQRGGGGPGSSSNNYNDQLSVFVGDLPLDLNESVLYEAFNTKFPNQVKQVKIMLDMATKTSKGFGFIKFATLPVQQRAIKEMNGFIVKGRPIKVGPASRDAAAASSSSSSKTSAAERGLSSGSVDNDSKFQLPQVQPPLSQFTDPNNTGIYIKGLSGTLTEKDLRELFTSFGYIINCTISSNGQVGHIKYLQRAAAEAAMLALGGTEIAGNRLLINWDKINSKSTPTPLLYGELNTQKWKEAEEVTEPSPIKKVNEEYISKKYQKYDLLFDL</sequence>
<accession>A0A9P0W0U2</accession>
<dbReference type="PROSITE" id="PS50102">
    <property type="entry name" value="RRM"/>
    <property type="match status" value="3"/>
</dbReference>
<feature type="compositionally biased region" description="Gly residues" evidence="4">
    <location>
        <begin position="29"/>
        <end position="39"/>
    </location>
</feature>
<organism evidence="6 7">
    <name type="scientific">[Candida] railenensis</name>
    <dbReference type="NCBI Taxonomy" id="45579"/>
    <lineage>
        <taxon>Eukaryota</taxon>
        <taxon>Fungi</taxon>
        <taxon>Dikarya</taxon>
        <taxon>Ascomycota</taxon>
        <taxon>Saccharomycotina</taxon>
        <taxon>Pichiomycetes</taxon>
        <taxon>Debaryomycetaceae</taxon>
        <taxon>Kurtzmaniella</taxon>
    </lineage>
</organism>
<feature type="region of interest" description="Disordered" evidence="4">
    <location>
        <begin position="300"/>
        <end position="329"/>
    </location>
</feature>
<dbReference type="InterPro" id="IPR012677">
    <property type="entry name" value="Nucleotide-bd_a/b_plait_sf"/>
</dbReference>
<dbReference type="AlphaFoldDB" id="A0A9P0W0U2"/>
<dbReference type="SUPFAM" id="SSF54928">
    <property type="entry name" value="RNA-binding domain, RBD"/>
    <property type="match status" value="2"/>
</dbReference>
<feature type="region of interest" description="Disordered" evidence="4">
    <location>
        <begin position="1"/>
        <end position="46"/>
    </location>
</feature>